<dbReference type="EMBL" id="JACIEW010000007">
    <property type="protein sequence ID" value="MBB4053185.1"/>
    <property type="molecule type" value="Genomic_DNA"/>
</dbReference>
<evidence type="ECO:0000256" key="2">
    <source>
        <dbReference type="ARBA" id="ARBA00022840"/>
    </source>
</evidence>
<dbReference type="InterPro" id="IPR058031">
    <property type="entry name" value="AAA_lid_NorR"/>
</dbReference>
<reference evidence="11 12" key="1">
    <citation type="submission" date="2020-08" db="EMBL/GenBank/DDBJ databases">
        <title>Genomic Encyclopedia of Type Strains, Phase IV (KMG-IV): sequencing the most valuable type-strain genomes for metagenomic binning, comparative biology and taxonomic classification.</title>
        <authorList>
            <person name="Goeker M."/>
        </authorList>
    </citation>
    <scope>NUCLEOTIDE SEQUENCE [LARGE SCALE GENOMIC DNA]</scope>
    <source>
        <strain evidence="11 12">DSM 23447</strain>
    </source>
</reference>
<evidence type="ECO:0000256" key="1">
    <source>
        <dbReference type="ARBA" id="ARBA00022741"/>
    </source>
</evidence>
<dbReference type="InterPro" id="IPR003593">
    <property type="entry name" value="AAA+_ATPase"/>
</dbReference>
<dbReference type="Gene3D" id="3.40.50.300">
    <property type="entry name" value="P-loop containing nucleotide triphosphate hydrolases"/>
    <property type="match status" value="1"/>
</dbReference>
<feature type="domain" description="Response regulatory" evidence="10">
    <location>
        <begin position="14"/>
        <end position="134"/>
    </location>
</feature>
<dbReference type="SUPFAM" id="SSF46689">
    <property type="entry name" value="Homeodomain-like"/>
    <property type="match status" value="1"/>
</dbReference>
<evidence type="ECO:0000256" key="6">
    <source>
        <dbReference type="ARBA" id="ARBA00023159"/>
    </source>
</evidence>
<gene>
    <name evidence="11" type="ORF">GGR20_002842</name>
</gene>
<sequence>MTKTSGSDNVLCGRLLLIDHDDACAHQTSAELSEALLVAPQITHAQTGREAADHLRKLRYDVIICELASLGDLAANVEDAMSRLVRLADGALILAVADSGSVSAALAAMRAGAHDYLAKPAGGSTLAGRLAELAQRHGRPRSLGVEVTPEPEVSDFAGFVGASSAMQFLYEQIGRVAASAAPVFITGESGTGKDVCAEALHGRGRRAASRFVAINCAAIPRDLMESELFGVVRGAFTGAHEDRKGAAELADGGTLFLDEVGELDLSLQSKLLRFLQTGCLSRVGETAARKVDVRVICATNRNPMQMIADRQFREDLFYRLHVLPIHLPPLRQRPSDIMLLTRHFLSRYAQEEHKSFLGVTPEAAQRLTAADWPGNVRQLQNLVRRLVVMFDGGQITTDMIEAADIESRVPTPARVEAPRSEKRTVLPMWQQEQRIIEDAIATFGGNISMAAAALEISPSTIYRKRQSWSELAATG</sequence>
<organism evidence="11 12">
    <name type="scientific">Devosia subaequoris</name>
    <dbReference type="NCBI Taxonomy" id="395930"/>
    <lineage>
        <taxon>Bacteria</taxon>
        <taxon>Pseudomonadati</taxon>
        <taxon>Pseudomonadota</taxon>
        <taxon>Alphaproteobacteria</taxon>
        <taxon>Hyphomicrobiales</taxon>
        <taxon>Devosiaceae</taxon>
        <taxon>Devosia</taxon>
    </lineage>
</organism>
<dbReference type="SUPFAM" id="SSF52172">
    <property type="entry name" value="CheY-like"/>
    <property type="match status" value="1"/>
</dbReference>
<dbReference type="PROSITE" id="PS50110">
    <property type="entry name" value="RESPONSE_REGULATORY"/>
    <property type="match status" value="1"/>
</dbReference>
<dbReference type="InterPro" id="IPR027417">
    <property type="entry name" value="P-loop_NTPase"/>
</dbReference>
<dbReference type="InterPro" id="IPR009057">
    <property type="entry name" value="Homeodomain-like_sf"/>
</dbReference>
<dbReference type="SMART" id="SM00382">
    <property type="entry name" value="AAA"/>
    <property type="match status" value="1"/>
</dbReference>
<dbReference type="PROSITE" id="PS50045">
    <property type="entry name" value="SIGMA54_INTERACT_4"/>
    <property type="match status" value="1"/>
</dbReference>
<dbReference type="SUPFAM" id="SSF52540">
    <property type="entry name" value="P-loop containing nucleoside triphosphate hydrolases"/>
    <property type="match status" value="1"/>
</dbReference>
<feature type="domain" description="Sigma-54 factor interaction" evidence="9">
    <location>
        <begin position="159"/>
        <end position="388"/>
    </location>
</feature>
<dbReference type="PANTHER" id="PTHR32071">
    <property type="entry name" value="TRANSCRIPTIONAL REGULATORY PROTEIN"/>
    <property type="match status" value="1"/>
</dbReference>
<evidence type="ECO:0000256" key="3">
    <source>
        <dbReference type="ARBA" id="ARBA00023012"/>
    </source>
</evidence>
<evidence type="ECO:0000259" key="10">
    <source>
        <dbReference type="PROSITE" id="PS50110"/>
    </source>
</evidence>
<keyword evidence="6" id="KW-0010">Activator</keyword>
<dbReference type="GO" id="GO:0005524">
    <property type="term" value="F:ATP binding"/>
    <property type="evidence" value="ECO:0007669"/>
    <property type="project" value="UniProtKB-KW"/>
</dbReference>
<dbReference type="RefSeq" id="WP_183311981.1">
    <property type="nucleotide sequence ID" value="NZ_JACIEW010000007.1"/>
</dbReference>
<dbReference type="AlphaFoldDB" id="A0A7W6IQG1"/>
<dbReference type="InterPro" id="IPR002197">
    <property type="entry name" value="HTH_Fis"/>
</dbReference>
<dbReference type="SMART" id="SM00448">
    <property type="entry name" value="REC"/>
    <property type="match status" value="1"/>
</dbReference>
<name>A0A7W6IQG1_9HYPH</name>
<dbReference type="FunFam" id="3.40.50.300:FF:000006">
    <property type="entry name" value="DNA-binding transcriptional regulator NtrC"/>
    <property type="match status" value="1"/>
</dbReference>
<dbReference type="PROSITE" id="PS00688">
    <property type="entry name" value="SIGMA54_INTERACT_3"/>
    <property type="match status" value="1"/>
</dbReference>
<dbReference type="GO" id="GO:0006355">
    <property type="term" value="P:regulation of DNA-templated transcription"/>
    <property type="evidence" value="ECO:0007669"/>
    <property type="project" value="InterPro"/>
</dbReference>
<dbReference type="Gene3D" id="1.10.8.60">
    <property type="match status" value="1"/>
</dbReference>
<dbReference type="Pfam" id="PF02954">
    <property type="entry name" value="HTH_8"/>
    <property type="match status" value="1"/>
</dbReference>
<evidence type="ECO:0000259" key="9">
    <source>
        <dbReference type="PROSITE" id="PS50045"/>
    </source>
</evidence>
<dbReference type="InterPro" id="IPR001789">
    <property type="entry name" value="Sig_transdc_resp-reg_receiver"/>
</dbReference>
<accession>A0A7W6IQG1</accession>
<dbReference type="InterPro" id="IPR011006">
    <property type="entry name" value="CheY-like_superfamily"/>
</dbReference>
<keyword evidence="1" id="KW-0547">Nucleotide-binding</keyword>
<dbReference type="GO" id="GO:0043565">
    <property type="term" value="F:sequence-specific DNA binding"/>
    <property type="evidence" value="ECO:0007669"/>
    <property type="project" value="InterPro"/>
</dbReference>
<dbReference type="CDD" id="cd00009">
    <property type="entry name" value="AAA"/>
    <property type="match status" value="1"/>
</dbReference>
<evidence type="ECO:0000256" key="4">
    <source>
        <dbReference type="ARBA" id="ARBA00023015"/>
    </source>
</evidence>
<dbReference type="Gene3D" id="3.40.50.2300">
    <property type="match status" value="1"/>
</dbReference>
<keyword evidence="3" id="KW-0902">Two-component regulatory system</keyword>
<dbReference type="InterPro" id="IPR025943">
    <property type="entry name" value="Sigma_54_int_dom_ATP-bd_2"/>
</dbReference>
<keyword evidence="12" id="KW-1185">Reference proteome</keyword>
<dbReference type="Gene3D" id="1.10.10.60">
    <property type="entry name" value="Homeodomain-like"/>
    <property type="match status" value="1"/>
</dbReference>
<keyword evidence="7" id="KW-0804">Transcription</keyword>
<comment type="caution">
    <text evidence="11">The sequence shown here is derived from an EMBL/GenBank/DDBJ whole genome shotgun (WGS) entry which is preliminary data.</text>
</comment>
<protein>
    <submittedName>
        <fullName evidence="11">Two-component system repressor protein LuxO</fullName>
    </submittedName>
</protein>
<evidence type="ECO:0000256" key="8">
    <source>
        <dbReference type="PROSITE-ProRule" id="PRU00169"/>
    </source>
</evidence>
<comment type="caution">
    <text evidence="8">Lacks conserved residue(s) required for the propagation of feature annotation.</text>
</comment>
<dbReference type="PANTHER" id="PTHR32071:SF117">
    <property type="entry name" value="PTS-DEPENDENT DIHYDROXYACETONE KINASE OPERON REGULATORY PROTEIN-RELATED"/>
    <property type="match status" value="1"/>
</dbReference>
<evidence type="ECO:0000256" key="7">
    <source>
        <dbReference type="ARBA" id="ARBA00023163"/>
    </source>
</evidence>
<dbReference type="Pfam" id="PF00158">
    <property type="entry name" value="Sigma54_activat"/>
    <property type="match status" value="1"/>
</dbReference>
<evidence type="ECO:0000256" key="5">
    <source>
        <dbReference type="ARBA" id="ARBA00023125"/>
    </source>
</evidence>
<dbReference type="InterPro" id="IPR025944">
    <property type="entry name" value="Sigma_54_int_dom_CS"/>
</dbReference>
<dbReference type="Pfam" id="PF25601">
    <property type="entry name" value="AAA_lid_14"/>
    <property type="match status" value="1"/>
</dbReference>
<keyword evidence="4" id="KW-0805">Transcription regulation</keyword>
<dbReference type="InterPro" id="IPR002078">
    <property type="entry name" value="Sigma_54_int"/>
</dbReference>
<evidence type="ECO:0000313" key="12">
    <source>
        <dbReference type="Proteomes" id="UP000547011"/>
    </source>
</evidence>
<keyword evidence="5" id="KW-0238">DNA-binding</keyword>
<dbReference type="Proteomes" id="UP000547011">
    <property type="component" value="Unassembled WGS sequence"/>
</dbReference>
<keyword evidence="2" id="KW-0067">ATP-binding</keyword>
<dbReference type="PROSITE" id="PS00676">
    <property type="entry name" value="SIGMA54_INTERACT_2"/>
    <property type="match status" value="1"/>
</dbReference>
<evidence type="ECO:0000313" key="11">
    <source>
        <dbReference type="EMBL" id="MBB4053185.1"/>
    </source>
</evidence>
<dbReference type="GO" id="GO:0000160">
    <property type="term" value="P:phosphorelay signal transduction system"/>
    <property type="evidence" value="ECO:0007669"/>
    <property type="project" value="UniProtKB-KW"/>
</dbReference>
<proteinExistence type="predicted"/>